<comment type="caution">
    <text evidence="1">The sequence shown here is derived from an EMBL/GenBank/DDBJ whole genome shotgun (WGS) entry which is preliminary data.</text>
</comment>
<name>X0V1G0_9ZZZZ</name>
<dbReference type="EMBL" id="BARS01028261">
    <property type="protein sequence ID" value="GAG06363.1"/>
    <property type="molecule type" value="Genomic_DNA"/>
</dbReference>
<reference evidence="1" key="1">
    <citation type="journal article" date="2014" name="Front. Microbiol.">
        <title>High frequency of phylogenetically diverse reductive dehalogenase-homologous genes in deep subseafloor sedimentary metagenomes.</title>
        <authorList>
            <person name="Kawai M."/>
            <person name="Futagami T."/>
            <person name="Toyoda A."/>
            <person name="Takaki Y."/>
            <person name="Nishi S."/>
            <person name="Hori S."/>
            <person name="Arai W."/>
            <person name="Tsubouchi T."/>
            <person name="Morono Y."/>
            <person name="Uchiyama I."/>
            <person name="Ito T."/>
            <person name="Fujiyama A."/>
            <person name="Inagaki F."/>
            <person name="Takami H."/>
        </authorList>
    </citation>
    <scope>NUCLEOTIDE SEQUENCE</scope>
    <source>
        <strain evidence="1">Expedition CK06-06</strain>
    </source>
</reference>
<gene>
    <name evidence="1" type="ORF">S01H1_44308</name>
</gene>
<organism evidence="1">
    <name type="scientific">marine sediment metagenome</name>
    <dbReference type="NCBI Taxonomy" id="412755"/>
    <lineage>
        <taxon>unclassified sequences</taxon>
        <taxon>metagenomes</taxon>
        <taxon>ecological metagenomes</taxon>
    </lineage>
</organism>
<accession>X0V1G0</accession>
<dbReference type="AlphaFoldDB" id="X0V1G0"/>
<feature type="non-terminal residue" evidence="1">
    <location>
        <position position="91"/>
    </location>
</feature>
<protein>
    <submittedName>
        <fullName evidence="1">Uncharacterized protein</fullName>
    </submittedName>
</protein>
<evidence type="ECO:0000313" key="1">
    <source>
        <dbReference type="EMBL" id="GAG06363.1"/>
    </source>
</evidence>
<proteinExistence type="predicted"/>
<sequence>MKRVAFIGAAAAWTAANCTDDVLEGLVNKVSEFGYERVGKRELPRALKFVDDADVKNLQKALSRAANLTDLVVERETGALASIEEIYSGSD</sequence>